<sequence length="100" mass="11580">MEILEFQLNTHLVAVYYNRGKPNLLRVHVDVTLADLKHHLSQLNSHLHFGNERTVTDVEYRRLSVCSDGTVLFTNIKLQNDSECENNVLYFLLVHDKGTD</sequence>
<accession>A0A392LYS2</accession>
<evidence type="ECO:0000313" key="1">
    <source>
        <dbReference type="EMBL" id="MCH80075.1"/>
    </source>
</evidence>
<organism evidence="1 2">
    <name type="scientific">Trifolium medium</name>
    <dbReference type="NCBI Taxonomy" id="97028"/>
    <lineage>
        <taxon>Eukaryota</taxon>
        <taxon>Viridiplantae</taxon>
        <taxon>Streptophyta</taxon>
        <taxon>Embryophyta</taxon>
        <taxon>Tracheophyta</taxon>
        <taxon>Spermatophyta</taxon>
        <taxon>Magnoliopsida</taxon>
        <taxon>eudicotyledons</taxon>
        <taxon>Gunneridae</taxon>
        <taxon>Pentapetalae</taxon>
        <taxon>rosids</taxon>
        <taxon>fabids</taxon>
        <taxon>Fabales</taxon>
        <taxon>Fabaceae</taxon>
        <taxon>Papilionoideae</taxon>
        <taxon>50 kb inversion clade</taxon>
        <taxon>NPAAA clade</taxon>
        <taxon>Hologalegina</taxon>
        <taxon>IRL clade</taxon>
        <taxon>Trifolieae</taxon>
        <taxon>Trifolium</taxon>
    </lineage>
</organism>
<comment type="caution">
    <text evidence="1">The sequence shown here is derived from an EMBL/GenBank/DDBJ whole genome shotgun (WGS) entry which is preliminary data.</text>
</comment>
<evidence type="ECO:0000313" key="2">
    <source>
        <dbReference type="Proteomes" id="UP000265520"/>
    </source>
</evidence>
<reference evidence="1 2" key="1">
    <citation type="journal article" date="2018" name="Front. Plant Sci.">
        <title>Red Clover (Trifolium pratense) and Zigzag Clover (T. medium) - A Picture of Genomic Similarities and Differences.</title>
        <authorList>
            <person name="Dluhosova J."/>
            <person name="Istvanek J."/>
            <person name="Nedelnik J."/>
            <person name="Repkova J."/>
        </authorList>
    </citation>
    <scope>NUCLEOTIDE SEQUENCE [LARGE SCALE GENOMIC DNA]</scope>
    <source>
        <strain evidence="2">cv. 10/8</strain>
        <tissue evidence="1">Leaf</tissue>
    </source>
</reference>
<dbReference type="EMBL" id="LXQA010000656">
    <property type="protein sequence ID" value="MCH80075.1"/>
    <property type="molecule type" value="Genomic_DNA"/>
</dbReference>
<name>A0A392LYS2_9FABA</name>
<protein>
    <submittedName>
        <fullName evidence="1">Uncharacterized protein</fullName>
    </submittedName>
</protein>
<gene>
    <name evidence="1" type="ORF">A2U01_0000837</name>
</gene>
<proteinExistence type="predicted"/>
<dbReference type="Proteomes" id="UP000265520">
    <property type="component" value="Unassembled WGS sequence"/>
</dbReference>
<keyword evidence="2" id="KW-1185">Reference proteome</keyword>
<dbReference type="AlphaFoldDB" id="A0A392LYS2"/>